<keyword evidence="1 3" id="KW-0175">Coiled coil</keyword>
<dbReference type="GO" id="GO:0005886">
    <property type="term" value="C:plasma membrane"/>
    <property type="evidence" value="ECO:0000318"/>
    <property type="project" value="GO_Central"/>
</dbReference>
<dbReference type="STRING" id="4097.A0A1S4CJM1"/>
<sequence>MDAKVKSMIKLIEEDADSFARRAEMYYKKRPELMKLVEELYRALAERYDHVTGELRQAHKTMSEAFPDQVPFLLDEDSPMRSSTLYTEPHTPRQWCPIHASSDTDNLQQYVMGLTPSSIHAAQKIGTYTGDSDKGTREWGLKQLLEMLGAGEEMLKNSKFLEGKLSKGLNRNTEEKEKRSHNQVPELSDENENLKAKILIQSERVSEAEAEVRNLKEALAGMQAEKETTFIQYQQCLEQLSAAERELNSAQKDSTKFSERASRAENEVQKMKESLIKLEVERDASLSKHKEYLGRISKLEVKVSQALEGTKELNKHAIKAETEAQNLRNEISKFEFEKDAVHDQYKLCMVNISDFEKNLLVAQEESRTLKERADGAEAEIKKLTFVLMELSENKEAAVCDYKHCLGKISKLKNELSCAQEDVKRLNGELSIGAAKLKNAEDKCVVLEMLNHSLCREADNLATKIATKDQELSKKQIELEKIQVDMRNEHLRHAQIEATLQTLQNLHCQSQEDQRPLTVELKNCLELLKDMETCKNSLEGELKRLKDENKSLNELKLSSANSINNLENEILSLKKMKEKLEEEVAQQVELSNNLQQEISFLKEETKDLNSSYQALVEQVKATGINPKCINSSIKSLHEENSKLRIICEKIRSEKEVLHKKLEDMDELLKKTATLQSSLSDENDELQGSQEKVRALQESCQILNGEKSTLVTEKAALLSQLQILSENMQKLLEKNDVLENSCFGAKAELEGLREKAKGLEEICQFMMNEKSNILAERGNLAVQLKKVERRLGTTFMVFEERYACLEKEKLVKQLQVEELGVSVEMEKQERTNITHQSETRLIYM</sequence>
<dbReference type="SUPFAM" id="SSF57997">
    <property type="entry name" value="Tropomyosin"/>
    <property type="match status" value="1"/>
</dbReference>
<dbReference type="PaxDb" id="4097-A0A1S4CJM1"/>
<dbReference type="GO" id="GO:0051015">
    <property type="term" value="F:actin filament binding"/>
    <property type="evidence" value="ECO:0000318"/>
    <property type="project" value="GO_Central"/>
</dbReference>
<proteinExistence type="inferred from homology"/>
<evidence type="ECO:0000256" key="1">
    <source>
        <dbReference type="ARBA" id="ARBA00023054"/>
    </source>
</evidence>
<dbReference type="PROSITE" id="PS51774">
    <property type="entry name" value="NAB"/>
    <property type="match status" value="1"/>
</dbReference>
<dbReference type="PANTHER" id="PTHR32258">
    <property type="entry name" value="PROTEIN NETWORKED 4A"/>
    <property type="match status" value="1"/>
</dbReference>
<dbReference type="InterPro" id="IPR051861">
    <property type="entry name" value="NET_actin-binding_domain"/>
</dbReference>
<dbReference type="PANTHER" id="PTHR32258:SF17">
    <property type="entry name" value="PROTEIN NETWORKED 1D-LIKE"/>
    <property type="match status" value="1"/>
</dbReference>
<dbReference type="OrthoDB" id="10255522at2759"/>
<evidence type="ECO:0000256" key="3">
    <source>
        <dbReference type="SAM" id="Coils"/>
    </source>
</evidence>
<evidence type="ECO:0000256" key="2">
    <source>
        <dbReference type="ARBA" id="ARBA00038006"/>
    </source>
</evidence>
<evidence type="ECO:0000313" key="6">
    <source>
        <dbReference type="RefSeq" id="XP_016501427.1"/>
    </source>
</evidence>
<dbReference type="KEGG" id="nta:107819761"/>
<protein>
    <submittedName>
        <fullName evidence="6">Protein NETWORKED 1D-like</fullName>
    </submittedName>
</protein>
<evidence type="ECO:0000259" key="5">
    <source>
        <dbReference type="PROSITE" id="PS51774"/>
    </source>
</evidence>
<dbReference type="AlphaFoldDB" id="A0A1S4CJM1"/>
<feature type="coiled-coil region" evidence="3">
    <location>
        <begin position="310"/>
        <end position="442"/>
    </location>
</feature>
<feature type="coiled-coil region" evidence="3">
    <location>
        <begin position="191"/>
        <end position="281"/>
    </location>
</feature>
<name>A0A1S4CJM1_TOBAC</name>
<feature type="coiled-coil region" evidence="3">
    <location>
        <begin position="646"/>
        <end position="767"/>
    </location>
</feature>
<evidence type="ECO:0000256" key="4">
    <source>
        <dbReference type="SAM" id="MobiDB-lite"/>
    </source>
</evidence>
<dbReference type="InterPro" id="IPR011684">
    <property type="entry name" value="NAB"/>
</dbReference>
<feature type="domain" description="NAB" evidence="5">
    <location>
        <begin position="1"/>
        <end position="55"/>
    </location>
</feature>
<gene>
    <name evidence="6" type="primary">LOC107819761</name>
</gene>
<dbReference type="SMR" id="A0A1S4CJM1"/>
<comment type="similarity">
    <text evidence="2">Belongs to the NET family.</text>
</comment>
<dbReference type="Pfam" id="PF07765">
    <property type="entry name" value="KIP1"/>
    <property type="match status" value="1"/>
</dbReference>
<dbReference type="RefSeq" id="XP_016501427.1">
    <property type="nucleotide sequence ID" value="XM_016645941.1"/>
</dbReference>
<feature type="coiled-coil region" evidence="3">
    <location>
        <begin position="527"/>
        <end position="617"/>
    </location>
</feature>
<reference evidence="6" key="1">
    <citation type="submission" date="2025-08" db="UniProtKB">
        <authorList>
            <consortium name="RefSeq"/>
        </authorList>
    </citation>
    <scope>IDENTIFICATION</scope>
</reference>
<accession>A0A1S4CJM1</accession>
<feature type="region of interest" description="Disordered" evidence="4">
    <location>
        <begin position="166"/>
        <end position="190"/>
    </location>
</feature>
<organism evidence="6">
    <name type="scientific">Nicotiana tabacum</name>
    <name type="common">Common tobacco</name>
    <dbReference type="NCBI Taxonomy" id="4097"/>
    <lineage>
        <taxon>Eukaryota</taxon>
        <taxon>Viridiplantae</taxon>
        <taxon>Streptophyta</taxon>
        <taxon>Embryophyta</taxon>
        <taxon>Tracheophyta</taxon>
        <taxon>Spermatophyta</taxon>
        <taxon>Magnoliopsida</taxon>
        <taxon>eudicotyledons</taxon>
        <taxon>Gunneridae</taxon>
        <taxon>Pentapetalae</taxon>
        <taxon>asterids</taxon>
        <taxon>lamiids</taxon>
        <taxon>Solanales</taxon>
        <taxon>Solanaceae</taxon>
        <taxon>Nicotianoideae</taxon>
        <taxon>Nicotianeae</taxon>
        <taxon>Nicotiana</taxon>
    </lineage>
</organism>